<protein>
    <submittedName>
        <fullName evidence="3">CAAX prenyl protease-like protein</fullName>
    </submittedName>
</protein>
<dbReference type="Pfam" id="PF02517">
    <property type="entry name" value="Rce1-like"/>
    <property type="match status" value="1"/>
</dbReference>
<keyword evidence="1" id="KW-1133">Transmembrane helix</keyword>
<reference evidence="3 4" key="1">
    <citation type="submission" date="2018-04" db="EMBL/GenBank/DDBJ databases">
        <title>Genomic Encyclopedia of Type Strains, Phase III (KMG-III): the genomes of soil and plant-associated and newly described type strains.</title>
        <authorList>
            <person name="Whitman W."/>
        </authorList>
    </citation>
    <scope>NUCLEOTIDE SEQUENCE [LARGE SCALE GENOMIC DNA]</scope>
    <source>
        <strain evidence="3 4">MA101b</strain>
    </source>
</reference>
<feature type="transmembrane region" description="Helical" evidence="1">
    <location>
        <begin position="44"/>
        <end position="64"/>
    </location>
</feature>
<proteinExistence type="predicted"/>
<dbReference type="RefSeq" id="WP_167398770.1">
    <property type="nucleotide sequence ID" value="NZ_QAOG01000001.1"/>
</dbReference>
<gene>
    <name evidence="3" type="ORF">C8J26_0894</name>
</gene>
<keyword evidence="1" id="KW-0812">Transmembrane</keyword>
<organism evidence="3 4">
    <name type="scientific">Sphingomonas aurantiaca</name>
    <dbReference type="NCBI Taxonomy" id="185949"/>
    <lineage>
        <taxon>Bacteria</taxon>
        <taxon>Pseudomonadati</taxon>
        <taxon>Pseudomonadota</taxon>
        <taxon>Alphaproteobacteria</taxon>
        <taxon>Sphingomonadales</taxon>
        <taxon>Sphingomonadaceae</taxon>
        <taxon>Sphingomonas</taxon>
    </lineage>
</organism>
<evidence type="ECO:0000259" key="2">
    <source>
        <dbReference type="Pfam" id="PF02517"/>
    </source>
</evidence>
<feature type="transmembrane region" description="Helical" evidence="1">
    <location>
        <begin position="93"/>
        <end position="118"/>
    </location>
</feature>
<evidence type="ECO:0000256" key="1">
    <source>
        <dbReference type="SAM" id="Phobius"/>
    </source>
</evidence>
<dbReference type="GO" id="GO:0006508">
    <property type="term" value="P:proteolysis"/>
    <property type="evidence" value="ECO:0007669"/>
    <property type="project" value="UniProtKB-KW"/>
</dbReference>
<dbReference type="GO" id="GO:0004175">
    <property type="term" value="F:endopeptidase activity"/>
    <property type="evidence" value="ECO:0007669"/>
    <property type="project" value="UniProtKB-ARBA"/>
</dbReference>
<feature type="transmembrane region" description="Helical" evidence="1">
    <location>
        <begin position="6"/>
        <end position="23"/>
    </location>
</feature>
<keyword evidence="3" id="KW-0378">Hydrolase</keyword>
<keyword evidence="4" id="KW-1185">Reference proteome</keyword>
<dbReference type="GO" id="GO:0080120">
    <property type="term" value="P:CAAX-box protein maturation"/>
    <property type="evidence" value="ECO:0007669"/>
    <property type="project" value="UniProtKB-ARBA"/>
</dbReference>
<dbReference type="InterPro" id="IPR003675">
    <property type="entry name" value="Rce1/LyrA-like_dom"/>
</dbReference>
<dbReference type="EMBL" id="QAOG01000001">
    <property type="protein sequence ID" value="PTQ62612.1"/>
    <property type="molecule type" value="Genomic_DNA"/>
</dbReference>
<sequence length="243" mass="26010">MIVPMALLLLTLGALRWFLKGDLRGYRRVKRRPDTASRQRTYRLWIGKAGIGFVLPALVGLALLGRLDALVTIPVEFDDLRLWLPTFEGEDRAALLGLMGGGALGGLVLGALFAMWRGGRGQKPIANVGSLLPRNRPELAHAAVMAIAAGISEELAFRLFLPLLLVLVTGNAVVAFGIAIALFGAMHRYQGWAGVIATTIVGALMAAVYLMTGSLWLAMLLHALIDLNSLVLRPALGGAWRAA</sequence>
<evidence type="ECO:0000313" key="3">
    <source>
        <dbReference type="EMBL" id="PTQ62612.1"/>
    </source>
</evidence>
<evidence type="ECO:0000313" key="4">
    <source>
        <dbReference type="Proteomes" id="UP000244189"/>
    </source>
</evidence>
<accession>A0A2T5GTH0</accession>
<keyword evidence="1" id="KW-0472">Membrane</keyword>
<feature type="transmembrane region" description="Helical" evidence="1">
    <location>
        <begin position="163"/>
        <end position="185"/>
    </location>
</feature>
<feature type="domain" description="CAAX prenyl protease 2/Lysostaphin resistance protein A-like" evidence="2">
    <location>
        <begin position="139"/>
        <end position="227"/>
    </location>
</feature>
<feature type="transmembrane region" description="Helical" evidence="1">
    <location>
        <begin position="192"/>
        <end position="210"/>
    </location>
</feature>
<comment type="caution">
    <text evidence="3">The sequence shown here is derived from an EMBL/GenBank/DDBJ whole genome shotgun (WGS) entry which is preliminary data.</text>
</comment>
<name>A0A2T5GTH0_9SPHN</name>
<dbReference type="AlphaFoldDB" id="A0A2T5GTH0"/>
<keyword evidence="3" id="KW-0645">Protease</keyword>
<dbReference type="Proteomes" id="UP000244189">
    <property type="component" value="Unassembled WGS sequence"/>
</dbReference>